<feature type="domain" description="Gnk2-homologous" evidence="12">
    <location>
        <begin position="138"/>
        <end position="239"/>
    </location>
</feature>
<evidence type="ECO:0000256" key="7">
    <source>
        <dbReference type="ARBA" id="ARBA00022840"/>
    </source>
</evidence>
<evidence type="ECO:0000256" key="5">
    <source>
        <dbReference type="ARBA" id="ARBA00022741"/>
    </source>
</evidence>
<keyword evidence="5" id="KW-0547">Nucleotide-binding</keyword>
<dbReference type="PROSITE" id="PS51473">
    <property type="entry name" value="GNK2"/>
    <property type="match status" value="2"/>
</dbReference>
<keyword evidence="10" id="KW-1133">Transmembrane helix</keyword>
<evidence type="ECO:0000313" key="14">
    <source>
        <dbReference type="Proteomes" id="UP001179952"/>
    </source>
</evidence>
<dbReference type="Proteomes" id="UP001179952">
    <property type="component" value="Unassembled WGS sequence"/>
</dbReference>
<dbReference type="GO" id="GO:0005524">
    <property type="term" value="F:ATP binding"/>
    <property type="evidence" value="ECO:0007669"/>
    <property type="project" value="UniProtKB-KW"/>
</dbReference>
<keyword evidence="4" id="KW-0677">Repeat</keyword>
<evidence type="ECO:0000256" key="6">
    <source>
        <dbReference type="ARBA" id="ARBA00022777"/>
    </source>
</evidence>
<keyword evidence="10" id="KW-0472">Membrane</keyword>
<dbReference type="Gene3D" id="1.10.510.10">
    <property type="entry name" value="Transferase(Phosphotransferase) domain 1"/>
    <property type="match status" value="1"/>
</dbReference>
<dbReference type="InterPro" id="IPR052059">
    <property type="entry name" value="CR_Ser/Thr_kinase"/>
</dbReference>
<name>A0AAV9AWG8_ACOGR</name>
<organism evidence="13 14">
    <name type="scientific">Acorus gramineus</name>
    <name type="common">Dwarf sweet flag</name>
    <dbReference type="NCBI Taxonomy" id="55184"/>
    <lineage>
        <taxon>Eukaryota</taxon>
        <taxon>Viridiplantae</taxon>
        <taxon>Streptophyta</taxon>
        <taxon>Embryophyta</taxon>
        <taxon>Tracheophyta</taxon>
        <taxon>Spermatophyta</taxon>
        <taxon>Magnoliopsida</taxon>
        <taxon>Liliopsida</taxon>
        <taxon>Acoraceae</taxon>
        <taxon>Acorus</taxon>
    </lineage>
</organism>
<feature type="transmembrane region" description="Helical" evidence="10">
    <location>
        <begin position="254"/>
        <end position="276"/>
    </location>
</feature>
<dbReference type="Pfam" id="PF01657">
    <property type="entry name" value="Stress-antifung"/>
    <property type="match status" value="2"/>
</dbReference>
<evidence type="ECO:0000256" key="10">
    <source>
        <dbReference type="SAM" id="Phobius"/>
    </source>
</evidence>
<feature type="domain" description="Gnk2-homologous" evidence="12">
    <location>
        <begin position="25"/>
        <end position="131"/>
    </location>
</feature>
<evidence type="ECO:0000256" key="8">
    <source>
        <dbReference type="ARBA" id="ARBA00023170"/>
    </source>
</evidence>
<feature type="region of interest" description="Disordered" evidence="9">
    <location>
        <begin position="380"/>
        <end position="413"/>
    </location>
</feature>
<keyword evidence="1" id="KW-0723">Serine/threonine-protein kinase</keyword>
<evidence type="ECO:0000313" key="13">
    <source>
        <dbReference type="EMBL" id="KAK1268252.1"/>
    </source>
</evidence>
<evidence type="ECO:0000256" key="2">
    <source>
        <dbReference type="ARBA" id="ARBA00022679"/>
    </source>
</evidence>
<keyword evidence="3 11" id="KW-0732">Signal</keyword>
<dbReference type="PANTHER" id="PTHR47973">
    <property type="entry name" value="CYSTEINE-RICH RECEPTOR-LIKE PROTEIN KINASE 3"/>
    <property type="match status" value="1"/>
</dbReference>
<reference evidence="13" key="2">
    <citation type="submission" date="2023-06" db="EMBL/GenBank/DDBJ databases">
        <authorList>
            <person name="Ma L."/>
            <person name="Liu K.-W."/>
            <person name="Li Z."/>
            <person name="Hsiao Y.-Y."/>
            <person name="Qi Y."/>
            <person name="Fu T."/>
            <person name="Tang G."/>
            <person name="Zhang D."/>
            <person name="Sun W.-H."/>
            <person name="Liu D.-K."/>
            <person name="Li Y."/>
            <person name="Chen G.-Z."/>
            <person name="Liu X.-D."/>
            <person name="Liao X.-Y."/>
            <person name="Jiang Y.-T."/>
            <person name="Yu X."/>
            <person name="Hao Y."/>
            <person name="Huang J."/>
            <person name="Zhao X.-W."/>
            <person name="Ke S."/>
            <person name="Chen Y.-Y."/>
            <person name="Wu W.-L."/>
            <person name="Hsu J.-L."/>
            <person name="Lin Y.-F."/>
            <person name="Huang M.-D."/>
            <person name="Li C.-Y."/>
            <person name="Huang L."/>
            <person name="Wang Z.-W."/>
            <person name="Zhao X."/>
            <person name="Zhong W.-Y."/>
            <person name="Peng D.-H."/>
            <person name="Ahmad S."/>
            <person name="Lan S."/>
            <person name="Zhang J.-S."/>
            <person name="Tsai W.-C."/>
            <person name="Van De Peer Y."/>
            <person name="Liu Z.-J."/>
        </authorList>
    </citation>
    <scope>NUCLEOTIDE SEQUENCE</scope>
    <source>
        <strain evidence="13">SCP</strain>
        <tissue evidence="13">Leaves</tissue>
    </source>
</reference>
<dbReference type="InterPro" id="IPR002902">
    <property type="entry name" value="GNK2"/>
</dbReference>
<keyword evidence="6 13" id="KW-0418">Kinase</keyword>
<dbReference type="AlphaFoldDB" id="A0AAV9AWG8"/>
<dbReference type="CDD" id="cd23509">
    <property type="entry name" value="Gnk2-like"/>
    <property type="match status" value="2"/>
</dbReference>
<sequence>MSLLLLLFSAHLLLFSTPAASDPRTTVAALVCGAANPSNPPSFIQTFAAEMQSLSDSVSSRGFATSSTPSIAGNAGNATMYGLAQCHSDLSPTDCMLCFAECRTRLPRCLPADSARIFLDGCFLRYGVSNFFNQSVDPVYDKAACGTGNSTVGGAYAANVRLMMGNLTDRAVANGGFATIERFNGADVYGLGQCWKSVNTTGCRECLVKAAKEATSCLPNKEGRGLNAGCYLRYDNYKFFGNSGGGQGSLSTGAIIGIVAASIVLVLLVILGIFTYRRRIRKQQEKATNFFDNSRKLGQGGAGSVYKAWRHFQSDTLIEAVDQRLNNNFPEKQASDVLQVGLLCTQASVVLRPSMSDVIQMLTSAECTIPLPMQPPFLNTNIVSQDNSKSSTGPSTSSQDNYSSSVSIFVPSD</sequence>
<keyword evidence="10" id="KW-0812">Transmembrane</keyword>
<keyword evidence="7" id="KW-0067">ATP-binding</keyword>
<evidence type="ECO:0000256" key="4">
    <source>
        <dbReference type="ARBA" id="ARBA00022737"/>
    </source>
</evidence>
<feature type="compositionally biased region" description="Low complexity" evidence="9">
    <location>
        <begin position="388"/>
        <end position="398"/>
    </location>
</feature>
<accession>A0AAV9AWG8</accession>
<evidence type="ECO:0000256" key="9">
    <source>
        <dbReference type="SAM" id="MobiDB-lite"/>
    </source>
</evidence>
<evidence type="ECO:0000256" key="3">
    <source>
        <dbReference type="ARBA" id="ARBA00022729"/>
    </source>
</evidence>
<reference evidence="13" key="1">
    <citation type="journal article" date="2023" name="Nat. Commun.">
        <title>Diploid and tetraploid genomes of Acorus and the evolution of monocots.</title>
        <authorList>
            <person name="Ma L."/>
            <person name="Liu K.W."/>
            <person name="Li Z."/>
            <person name="Hsiao Y.Y."/>
            <person name="Qi Y."/>
            <person name="Fu T."/>
            <person name="Tang G.D."/>
            <person name="Zhang D."/>
            <person name="Sun W.H."/>
            <person name="Liu D.K."/>
            <person name="Li Y."/>
            <person name="Chen G.Z."/>
            <person name="Liu X.D."/>
            <person name="Liao X.Y."/>
            <person name="Jiang Y.T."/>
            <person name="Yu X."/>
            <person name="Hao Y."/>
            <person name="Huang J."/>
            <person name="Zhao X.W."/>
            <person name="Ke S."/>
            <person name="Chen Y.Y."/>
            <person name="Wu W.L."/>
            <person name="Hsu J.L."/>
            <person name="Lin Y.F."/>
            <person name="Huang M.D."/>
            <person name="Li C.Y."/>
            <person name="Huang L."/>
            <person name="Wang Z.W."/>
            <person name="Zhao X."/>
            <person name="Zhong W.Y."/>
            <person name="Peng D.H."/>
            <person name="Ahmad S."/>
            <person name="Lan S."/>
            <person name="Zhang J.S."/>
            <person name="Tsai W.C."/>
            <person name="Van de Peer Y."/>
            <person name="Liu Z.J."/>
        </authorList>
    </citation>
    <scope>NUCLEOTIDE SEQUENCE</scope>
    <source>
        <strain evidence="13">SCP</strain>
    </source>
</reference>
<evidence type="ECO:0000259" key="12">
    <source>
        <dbReference type="PROSITE" id="PS51473"/>
    </source>
</evidence>
<dbReference type="Gene3D" id="3.30.430.20">
    <property type="entry name" value="Gnk2 domain, C-X8-C-X2-C motif"/>
    <property type="match status" value="2"/>
</dbReference>
<evidence type="ECO:0000256" key="11">
    <source>
        <dbReference type="SAM" id="SignalP"/>
    </source>
</evidence>
<protein>
    <submittedName>
        <fullName evidence="13">Cysteine-rich receptor-like protein kinase 42</fullName>
    </submittedName>
</protein>
<keyword evidence="8 13" id="KW-0675">Receptor</keyword>
<feature type="chain" id="PRO_5043888712" evidence="11">
    <location>
        <begin position="22"/>
        <end position="413"/>
    </location>
</feature>
<dbReference type="InterPro" id="IPR038408">
    <property type="entry name" value="GNK2_sf"/>
</dbReference>
<keyword evidence="2" id="KW-0808">Transferase</keyword>
<feature type="signal peptide" evidence="11">
    <location>
        <begin position="1"/>
        <end position="21"/>
    </location>
</feature>
<dbReference type="EMBL" id="JAUJYN010000006">
    <property type="protein sequence ID" value="KAK1268252.1"/>
    <property type="molecule type" value="Genomic_DNA"/>
</dbReference>
<proteinExistence type="predicted"/>
<evidence type="ECO:0000256" key="1">
    <source>
        <dbReference type="ARBA" id="ARBA00022527"/>
    </source>
</evidence>
<gene>
    <name evidence="13" type="ORF">QJS04_geneDACA005052</name>
</gene>
<keyword evidence="14" id="KW-1185">Reference proteome</keyword>
<dbReference type="GO" id="GO:0004674">
    <property type="term" value="F:protein serine/threonine kinase activity"/>
    <property type="evidence" value="ECO:0007669"/>
    <property type="project" value="UniProtKB-KW"/>
</dbReference>
<dbReference type="FunFam" id="3.30.430.20:FF:000015">
    <property type="entry name" value="Cysteine-rich receptor-like protein kinase 3"/>
    <property type="match status" value="1"/>
</dbReference>
<comment type="caution">
    <text evidence="13">The sequence shown here is derived from an EMBL/GenBank/DDBJ whole genome shotgun (WGS) entry which is preliminary data.</text>
</comment>